<proteinExistence type="inferred from homology"/>
<dbReference type="PANTHER" id="PTHR45348">
    <property type="entry name" value="HYPOTHETICAL OXIDOREDUCTASE (EUROFUNG)"/>
    <property type="match status" value="1"/>
</dbReference>
<keyword evidence="2" id="KW-0560">Oxidoreductase</keyword>
<gene>
    <name evidence="4" type="ORF">QQX98_000418</name>
</gene>
<protein>
    <recommendedName>
        <fullName evidence="3">Alcohol dehydrogenase-like N-terminal domain-containing protein</fullName>
    </recommendedName>
</protein>
<dbReference type="Gene3D" id="3.90.180.10">
    <property type="entry name" value="Medium-chain alcohol dehydrogenases, catalytic domain"/>
    <property type="match status" value="1"/>
</dbReference>
<comment type="caution">
    <text evidence="4">The sequence shown here is derived from an EMBL/GenBank/DDBJ whole genome shotgun (WGS) entry which is preliminary data.</text>
</comment>
<feature type="domain" description="Alcohol dehydrogenase-like N-terminal" evidence="3">
    <location>
        <begin position="27"/>
        <end position="87"/>
    </location>
</feature>
<dbReference type="InterPro" id="IPR047122">
    <property type="entry name" value="Trans-enoyl_RdTase-like"/>
</dbReference>
<dbReference type="InterPro" id="IPR013154">
    <property type="entry name" value="ADH-like_N"/>
</dbReference>
<reference evidence="4 5" key="1">
    <citation type="journal article" date="2025" name="Microbiol. Resour. Announc.">
        <title>Draft genome sequences for Neonectria magnoliae and Neonectria punicea, canker pathogens of Liriodendron tulipifera and Acer saccharum in West Virginia.</title>
        <authorList>
            <person name="Petronek H.M."/>
            <person name="Kasson M.T."/>
            <person name="Metheny A.M."/>
            <person name="Stauder C.M."/>
            <person name="Lovett B."/>
            <person name="Lynch S.C."/>
            <person name="Garnas J.R."/>
            <person name="Kasson L.R."/>
            <person name="Stajich J.E."/>
        </authorList>
    </citation>
    <scope>NUCLEOTIDE SEQUENCE [LARGE SCALE GENOMIC DNA]</scope>
    <source>
        <strain evidence="4 5">NRRL 64653</strain>
    </source>
</reference>
<dbReference type="EMBL" id="JAZAVJ010000004">
    <property type="protein sequence ID" value="KAK7424453.1"/>
    <property type="molecule type" value="Genomic_DNA"/>
</dbReference>
<dbReference type="Pfam" id="PF08240">
    <property type="entry name" value="ADH_N"/>
    <property type="match status" value="1"/>
</dbReference>
<dbReference type="PANTHER" id="PTHR45348:SF2">
    <property type="entry name" value="ZINC-TYPE ALCOHOL DEHYDROGENASE-LIKE PROTEIN C2E1P3.01"/>
    <property type="match status" value="1"/>
</dbReference>
<evidence type="ECO:0000256" key="1">
    <source>
        <dbReference type="ARBA" id="ARBA00008072"/>
    </source>
</evidence>
<evidence type="ECO:0000313" key="4">
    <source>
        <dbReference type="EMBL" id="KAK7424453.1"/>
    </source>
</evidence>
<sequence length="88" mass="9351">MASNQAAWLLKANTPLGVGEAPMPTAGPNELVVRNAAIAINPLDCHMQQAGVFVQQFPAIFGCDVAGEVHEVGTEAHRRFKKGDRIIG</sequence>
<evidence type="ECO:0000256" key="2">
    <source>
        <dbReference type="ARBA" id="ARBA00023002"/>
    </source>
</evidence>
<organism evidence="4 5">
    <name type="scientific">Neonectria punicea</name>
    <dbReference type="NCBI Taxonomy" id="979145"/>
    <lineage>
        <taxon>Eukaryota</taxon>
        <taxon>Fungi</taxon>
        <taxon>Dikarya</taxon>
        <taxon>Ascomycota</taxon>
        <taxon>Pezizomycotina</taxon>
        <taxon>Sordariomycetes</taxon>
        <taxon>Hypocreomycetidae</taxon>
        <taxon>Hypocreales</taxon>
        <taxon>Nectriaceae</taxon>
        <taxon>Neonectria</taxon>
    </lineage>
</organism>
<dbReference type="Proteomes" id="UP001498476">
    <property type="component" value="Unassembled WGS sequence"/>
</dbReference>
<dbReference type="SUPFAM" id="SSF50129">
    <property type="entry name" value="GroES-like"/>
    <property type="match status" value="1"/>
</dbReference>
<name>A0ABR1HT96_9HYPO</name>
<dbReference type="InterPro" id="IPR011032">
    <property type="entry name" value="GroES-like_sf"/>
</dbReference>
<accession>A0ABR1HT96</accession>
<comment type="similarity">
    <text evidence="1">Belongs to the zinc-containing alcohol dehydrogenase family.</text>
</comment>
<keyword evidence="5" id="KW-1185">Reference proteome</keyword>
<evidence type="ECO:0000313" key="5">
    <source>
        <dbReference type="Proteomes" id="UP001498476"/>
    </source>
</evidence>
<evidence type="ECO:0000259" key="3">
    <source>
        <dbReference type="Pfam" id="PF08240"/>
    </source>
</evidence>